<dbReference type="Gene3D" id="1.10.2000.10">
    <property type="entry name" value="Frizzled cysteine-rich domain"/>
    <property type="match status" value="1"/>
</dbReference>
<dbReference type="PROSITE" id="PS50038">
    <property type="entry name" value="FZ"/>
    <property type="match status" value="1"/>
</dbReference>
<sequence>MKALLLLGGLVSLANELRSARAAPAAPEQTAHEWGSCRRRQTGLACDDVLDVDFVWVYDGMSQAEQVADIADGLESVRNATRDEPDEHCRKRWKQRLCLTALPPCYINNEAGVEAPQRLCESECDTIWDACSRAFKHLKNDAKAHRVVNCDAVIGNEATGHSYLTRNYLAQWQGENVFVDWDTSVTDPTSGETFASPCWGKRAEEEEIYSDEDYFWNDKYLDNDDFRARCEAKGGEYVLRDGDAYSSESPECIFPTRESCERNGGVWEPVDRTEDGKVIFECYLPYLEDTYSYEENDPDVERWGAPTVTIDSGATEVTPGVWSVPFEMQLRCDAACDILVAHASAASDACDKSCAEDPTPANYHAGLVDLVPNGKWLSFVRQGRHIVRLRTVGRGKAPSAELVLDFSVVDEEVLPPSDSDIVYLRTKVLLNIGNVDSFDVYLFRVAFVEVLNADLDLDFGVPNVRVLELEETSVHTEIRTTTANQSAIEARLLDPLFVYPLAQALFNAGLINASDSCAAVAFVSIDGGSLKELRGLTTATSTTLDAKIIAVIACVLGIAVLGAGFVIRRRMKHLRAREAELDVQKEAVDRKAASLDAREQELAAKVKEMEAQEKELLSEKERLDQERESLEKEAEDAAKEVEAVEKEELRDLDPEAAEALEADEAAFHEELASGSREELEAVQKSFQDKMPIEDLEAGAERFLAAVTPVTAARRVHDAPQRLDEGQEVGDVAQLKAFRNQLQDEIDAEAFLHFVDGLVAKGALRDVAEDPRERIKQEYTASLNNLQNSIVDRREHHRAKLAERRKHRIAMVIEDAKSNTDLSDLDGDGHAAAAAAATAATAANGAATTNELVAEVLAGVERDFEAELASLRAEAPSQGEYETALARLEEKKRTDRAAKLKTLEQRRVKVRQRLQQTEAKMERERAAAEARQREVASKVANVFNKIITVEHKVNRLKEDHHSAQQQLKEELAAQKDRQRQKLLARKSRKNAKKAATKVNPVEAL</sequence>
<feature type="signal peptide" evidence="5">
    <location>
        <begin position="1"/>
        <end position="22"/>
    </location>
</feature>
<gene>
    <name evidence="7" type="ORF">FCC1311_088632</name>
</gene>
<feature type="transmembrane region" description="Helical" evidence="4">
    <location>
        <begin position="548"/>
        <end position="567"/>
    </location>
</feature>
<keyword evidence="8" id="KW-1185">Reference proteome</keyword>
<keyword evidence="5" id="KW-0732">Signal</keyword>
<feature type="coiled-coil region" evidence="2">
    <location>
        <begin position="592"/>
        <end position="647"/>
    </location>
</feature>
<dbReference type="InterPro" id="IPR036790">
    <property type="entry name" value="Frizzled_dom_sf"/>
</dbReference>
<protein>
    <recommendedName>
        <fullName evidence="6">FZ domain-containing protein</fullName>
    </recommendedName>
</protein>
<comment type="caution">
    <text evidence="7">The sequence shown here is derived from an EMBL/GenBank/DDBJ whole genome shotgun (WGS) entry which is preliminary data.</text>
</comment>
<keyword evidence="4" id="KW-1133">Transmembrane helix</keyword>
<dbReference type="AlphaFoldDB" id="A0A2R5GSA3"/>
<proteinExistence type="predicted"/>
<keyword evidence="2" id="KW-0175">Coiled coil</keyword>
<name>A0A2R5GSA3_9STRA</name>
<feature type="region of interest" description="Disordered" evidence="3">
    <location>
        <begin position="970"/>
        <end position="1003"/>
    </location>
</feature>
<dbReference type="EMBL" id="BEYU01000126">
    <property type="protein sequence ID" value="GBG32638.1"/>
    <property type="molecule type" value="Genomic_DNA"/>
</dbReference>
<evidence type="ECO:0000313" key="7">
    <source>
        <dbReference type="EMBL" id="GBG32638.1"/>
    </source>
</evidence>
<accession>A0A2R5GSA3</accession>
<dbReference type="Proteomes" id="UP000241890">
    <property type="component" value="Unassembled WGS sequence"/>
</dbReference>
<evidence type="ECO:0000313" key="8">
    <source>
        <dbReference type="Proteomes" id="UP000241890"/>
    </source>
</evidence>
<evidence type="ECO:0000256" key="2">
    <source>
        <dbReference type="SAM" id="Coils"/>
    </source>
</evidence>
<keyword evidence="1" id="KW-1015">Disulfide bond</keyword>
<evidence type="ECO:0000256" key="4">
    <source>
        <dbReference type="SAM" id="Phobius"/>
    </source>
</evidence>
<feature type="domain" description="FZ" evidence="6">
    <location>
        <begin position="32"/>
        <end position="151"/>
    </location>
</feature>
<keyword evidence="4" id="KW-0812">Transmembrane</keyword>
<dbReference type="InterPro" id="IPR020067">
    <property type="entry name" value="Frizzled_dom"/>
</dbReference>
<evidence type="ECO:0000256" key="3">
    <source>
        <dbReference type="SAM" id="MobiDB-lite"/>
    </source>
</evidence>
<organism evidence="7 8">
    <name type="scientific">Hondaea fermentalgiana</name>
    <dbReference type="NCBI Taxonomy" id="2315210"/>
    <lineage>
        <taxon>Eukaryota</taxon>
        <taxon>Sar</taxon>
        <taxon>Stramenopiles</taxon>
        <taxon>Bigyra</taxon>
        <taxon>Labyrinthulomycetes</taxon>
        <taxon>Thraustochytrida</taxon>
        <taxon>Thraustochytriidae</taxon>
        <taxon>Hondaea</taxon>
    </lineage>
</organism>
<evidence type="ECO:0000259" key="6">
    <source>
        <dbReference type="PROSITE" id="PS50038"/>
    </source>
</evidence>
<keyword evidence="4" id="KW-0472">Membrane</keyword>
<reference evidence="7 8" key="1">
    <citation type="submission" date="2017-12" db="EMBL/GenBank/DDBJ databases">
        <title>Sequencing, de novo assembly and annotation of complete genome of a new Thraustochytrid species, strain FCC1311.</title>
        <authorList>
            <person name="Sedici K."/>
            <person name="Godart F."/>
            <person name="Aiese Cigliano R."/>
            <person name="Sanseverino W."/>
            <person name="Barakat M."/>
            <person name="Ortet P."/>
            <person name="Marechal E."/>
            <person name="Cagnac O."/>
            <person name="Amato A."/>
        </authorList>
    </citation>
    <scope>NUCLEOTIDE SEQUENCE [LARGE SCALE GENOMIC DNA]</scope>
</reference>
<dbReference type="InParanoid" id="A0A2R5GSA3"/>
<feature type="chain" id="PRO_5015303197" description="FZ domain-containing protein" evidence="5">
    <location>
        <begin position="23"/>
        <end position="1003"/>
    </location>
</feature>
<evidence type="ECO:0000256" key="1">
    <source>
        <dbReference type="ARBA" id="ARBA00023157"/>
    </source>
</evidence>
<feature type="compositionally biased region" description="Basic residues" evidence="3">
    <location>
        <begin position="979"/>
        <end position="994"/>
    </location>
</feature>
<evidence type="ECO:0000256" key="5">
    <source>
        <dbReference type="SAM" id="SignalP"/>
    </source>
</evidence>